<proteinExistence type="predicted"/>
<accession>A0AAV7QX58</accession>
<dbReference type="Proteomes" id="UP001066276">
    <property type="component" value="Chromosome 6"/>
</dbReference>
<dbReference type="EMBL" id="JANPWB010000010">
    <property type="protein sequence ID" value="KAJ1145122.1"/>
    <property type="molecule type" value="Genomic_DNA"/>
</dbReference>
<gene>
    <name evidence="2" type="ORF">NDU88_011414</name>
</gene>
<feature type="compositionally biased region" description="Basic and acidic residues" evidence="1">
    <location>
        <begin position="139"/>
        <end position="149"/>
    </location>
</feature>
<organism evidence="2 3">
    <name type="scientific">Pleurodeles waltl</name>
    <name type="common">Iberian ribbed newt</name>
    <dbReference type="NCBI Taxonomy" id="8319"/>
    <lineage>
        <taxon>Eukaryota</taxon>
        <taxon>Metazoa</taxon>
        <taxon>Chordata</taxon>
        <taxon>Craniata</taxon>
        <taxon>Vertebrata</taxon>
        <taxon>Euteleostomi</taxon>
        <taxon>Amphibia</taxon>
        <taxon>Batrachia</taxon>
        <taxon>Caudata</taxon>
        <taxon>Salamandroidea</taxon>
        <taxon>Salamandridae</taxon>
        <taxon>Pleurodelinae</taxon>
        <taxon>Pleurodeles</taxon>
    </lineage>
</organism>
<keyword evidence="3" id="KW-1185">Reference proteome</keyword>
<name>A0AAV7QX58_PLEWA</name>
<feature type="region of interest" description="Disordered" evidence="1">
    <location>
        <begin position="119"/>
        <end position="168"/>
    </location>
</feature>
<reference evidence="2" key="1">
    <citation type="journal article" date="2022" name="bioRxiv">
        <title>Sequencing and chromosome-scale assembly of the giantPleurodeles waltlgenome.</title>
        <authorList>
            <person name="Brown T."/>
            <person name="Elewa A."/>
            <person name="Iarovenko S."/>
            <person name="Subramanian E."/>
            <person name="Araus A.J."/>
            <person name="Petzold A."/>
            <person name="Susuki M."/>
            <person name="Suzuki K.-i.T."/>
            <person name="Hayashi T."/>
            <person name="Toyoda A."/>
            <person name="Oliveira C."/>
            <person name="Osipova E."/>
            <person name="Leigh N.D."/>
            <person name="Simon A."/>
            <person name="Yun M.H."/>
        </authorList>
    </citation>
    <scope>NUCLEOTIDE SEQUENCE</scope>
    <source>
        <strain evidence="2">20211129_DDA</strain>
        <tissue evidence="2">Liver</tissue>
    </source>
</reference>
<sequence length="168" mass="18913">MALYVEEDEFFQEEAEEPYENQMEERLVQALGHHVQDSVNQALIKALRPFKQPLVRFGQRELMGRPSDNRVIDNQLPDVSRTQRAYRGPRSSAEILSQMASSVLRDHEYEQDLNELPKELSSQGLSHPEDSQSSASHCSDSEKTQDEPKVSGSDNKGAAVSVTRTIGL</sequence>
<comment type="caution">
    <text evidence="2">The sequence shown here is derived from an EMBL/GenBank/DDBJ whole genome shotgun (WGS) entry which is preliminary data.</text>
</comment>
<evidence type="ECO:0000313" key="2">
    <source>
        <dbReference type="EMBL" id="KAJ1145122.1"/>
    </source>
</evidence>
<dbReference type="AlphaFoldDB" id="A0AAV7QX58"/>
<evidence type="ECO:0000256" key="1">
    <source>
        <dbReference type="SAM" id="MobiDB-lite"/>
    </source>
</evidence>
<evidence type="ECO:0000313" key="3">
    <source>
        <dbReference type="Proteomes" id="UP001066276"/>
    </source>
</evidence>
<feature type="region of interest" description="Disordered" evidence="1">
    <location>
        <begin position="64"/>
        <end position="99"/>
    </location>
</feature>
<protein>
    <submittedName>
        <fullName evidence="2">Uncharacterized protein</fullName>
    </submittedName>
</protein>